<dbReference type="EMBL" id="CADCTX010000448">
    <property type="protein sequence ID" value="CAA9320139.1"/>
    <property type="molecule type" value="Genomic_DNA"/>
</dbReference>
<evidence type="ECO:0000313" key="2">
    <source>
        <dbReference type="EMBL" id="CAA9320139.1"/>
    </source>
</evidence>
<protein>
    <submittedName>
        <fullName evidence="2">Uncharacterized protein</fullName>
    </submittedName>
</protein>
<feature type="compositionally biased region" description="Low complexity" evidence="1">
    <location>
        <begin position="240"/>
        <end position="250"/>
    </location>
</feature>
<feature type="compositionally biased region" description="Basic residues" evidence="1">
    <location>
        <begin position="51"/>
        <end position="64"/>
    </location>
</feature>
<feature type="non-terminal residue" evidence="2">
    <location>
        <position position="283"/>
    </location>
</feature>
<feature type="compositionally biased region" description="Pro residues" evidence="1">
    <location>
        <begin position="16"/>
        <end position="26"/>
    </location>
</feature>
<name>A0A6J4L154_9BACT</name>
<accession>A0A6J4L154</accession>
<feature type="compositionally biased region" description="Basic residues" evidence="1">
    <location>
        <begin position="160"/>
        <end position="191"/>
    </location>
</feature>
<sequence length="283" mass="30111">DSPRAAPHRATRGGPRPRPGVAPALPPQRLGRRHRDQLHPRRGWAVARAAGPRRPRARHVRPGRVRGAAAPLPRGQLPGRRGGDLHPPRLFALDGAPGGRAHLRAAALGAGPARAHDSRERGGVLRRGRGPAGGPALHRAHLGDDRPAPPGRPRAAHPLPRPRRQRARRRAGGHLAHPARQHRRRPHRHPLGHPVLRPLVAGGAPPLSAPRGRPRGGARHLAGGPPPARRAAPPRPALPLAPAARAPAGPRDADSRRHGARRRRAPAAARVVRGLRPGEPGRL</sequence>
<gene>
    <name evidence="2" type="ORF">AVDCRST_MAG40-1421</name>
</gene>
<organism evidence="2">
    <name type="scientific">uncultured Gemmatimonadaceae bacterium</name>
    <dbReference type="NCBI Taxonomy" id="246130"/>
    <lineage>
        <taxon>Bacteria</taxon>
        <taxon>Pseudomonadati</taxon>
        <taxon>Gemmatimonadota</taxon>
        <taxon>Gemmatimonadia</taxon>
        <taxon>Gemmatimonadales</taxon>
        <taxon>Gemmatimonadaceae</taxon>
        <taxon>environmental samples</taxon>
    </lineage>
</organism>
<feature type="compositionally biased region" description="Pro residues" evidence="1">
    <location>
        <begin position="224"/>
        <end position="239"/>
    </location>
</feature>
<feature type="compositionally biased region" description="Basic and acidic residues" evidence="1">
    <location>
        <begin position="114"/>
        <end position="123"/>
    </location>
</feature>
<feature type="non-terminal residue" evidence="2">
    <location>
        <position position="1"/>
    </location>
</feature>
<feature type="compositionally biased region" description="Basic residues" evidence="1">
    <location>
        <begin position="1"/>
        <end position="11"/>
    </location>
</feature>
<feature type="compositionally biased region" description="Low complexity" evidence="1">
    <location>
        <begin position="192"/>
        <end position="211"/>
    </location>
</feature>
<feature type="compositionally biased region" description="Basic residues" evidence="1">
    <location>
        <begin position="30"/>
        <end position="42"/>
    </location>
</feature>
<dbReference type="AlphaFoldDB" id="A0A6J4L154"/>
<feature type="region of interest" description="Disordered" evidence="1">
    <location>
        <begin position="1"/>
        <end position="283"/>
    </location>
</feature>
<feature type="compositionally biased region" description="Low complexity" evidence="1">
    <location>
        <begin position="65"/>
        <end position="79"/>
    </location>
</feature>
<feature type="compositionally biased region" description="Low complexity" evidence="1">
    <location>
        <begin position="266"/>
        <end position="277"/>
    </location>
</feature>
<proteinExistence type="predicted"/>
<feature type="compositionally biased region" description="Low complexity" evidence="1">
    <location>
        <begin position="104"/>
        <end position="113"/>
    </location>
</feature>
<evidence type="ECO:0000256" key="1">
    <source>
        <dbReference type="SAM" id="MobiDB-lite"/>
    </source>
</evidence>
<reference evidence="2" key="1">
    <citation type="submission" date="2020-02" db="EMBL/GenBank/DDBJ databases">
        <authorList>
            <person name="Meier V. D."/>
        </authorList>
    </citation>
    <scope>NUCLEOTIDE SEQUENCE</scope>
    <source>
        <strain evidence="2">AVDCRST_MAG40</strain>
    </source>
</reference>